<organism evidence="2 3">
    <name type="scientific">Stephanodiscus triporus</name>
    <dbReference type="NCBI Taxonomy" id="2934178"/>
    <lineage>
        <taxon>Eukaryota</taxon>
        <taxon>Sar</taxon>
        <taxon>Stramenopiles</taxon>
        <taxon>Ochrophyta</taxon>
        <taxon>Bacillariophyta</taxon>
        <taxon>Coscinodiscophyceae</taxon>
        <taxon>Thalassiosirophycidae</taxon>
        <taxon>Stephanodiscales</taxon>
        <taxon>Stephanodiscaceae</taxon>
        <taxon>Stephanodiscus</taxon>
    </lineage>
</organism>
<dbReference type="Proteomes" id="UP001530315">
    <property type="component" value="Unassembled WGS sequence"/>
</dbReference>
<gene>
    <name evidence="2" type="ORF">ACHAW5_005828</name>
</gene>
<comment type="caution">
    <text evidence="2">The sequence shown here is derived from an EMBL/GenBank/DDBJ whole genome shotgun (WGS) entry which is preliminary data.</text>
</comment>
<accession>A0ABD3QN68</accession>
<reference evidence="2 3" key="1">
    <citation type="submission" date="2024-10" db="EMBL/GenBank/DDBJ databases">
        <title>Updated reference genomes for cyclostephanoid diatoms.</title>
        <authorList>
            <person name="Roberts W.R."/>
            <person name="Alverson A.J."/>
        </authorList>
    </citation>
    <scope>NUCLEOTIDE SEQUENCE [LARGE SCALE GENOMIC DNA]</scope>
    <source>
        <strain evidence="2 3">AJA276-08</strain>
    </source>
</reference>
<evidence type="ECO:0000256" key="1">
    <source>
        <dbReference type="SAM" id="MobiDB-lite"/>
    </source>
</evidence>
<protein>
    <submittedName>
        <fullName evidence="2">Uncharacterized protein</fullName>
    </submittedName>
</protein>
<feature type="region of interest" description="Disordered" evidence="1">
    <location>
        <begin position="356"/>
        <end position="387"/>
    </location>
</feature>
<sequence>MKAWHIRPSTRFFTNYNLRAFLDRLPRACGDSSRAMTVIFSTGEIDCREGIGGSLLQGYYRDCRDAVRCTVMEYLTSLSNLAREYRLQVLVMPVAPHEYRSEKNGKLTGRARRRETTHLWNETLRRDLDDGRGVGTLLHSADRVGRRYDGVYLLDYERRLRQRDANSPVGYVLHPRFNADYTHVNSAIAPLVEDAILHCGCNLTLPYYECKIMNLTQLSALNMQVQMTMAHLRFTVSLWQIGSIDNVKFSSVIIRLKGIVQDNTQGLNEDQMTLARAYKSHWAYYVLVRSLVLGERTKGHRERHHVPVWDVAFGLPDDRAVGPTTRTEEEKKEDGDVCSPLDCGDRFRAILRFATSASPSPSRERSEAGGDESANDDEAPSRRSMPRVAPGGLLSLASHPPIFFVGDSHVLSMAWQTLCIDPSKARTVFRTVPFPVTGMKAWHVRPSTRFFTNYNLRACLDRLPRARGDGGRATTVIFSAGEIDCREGIGGSLLQGYYRDCRDAVRRTVMEYLASLSDLAREYGAGAGDASGAPYRSEKNGKSTGRARRRETTHLWNETLRRDLDGRRGVGTSLHSANRVGRGYDGVYLLDYERRLRQRDANSPVGYVLHPRFNADYTHVNSAIAPLVEDAILHCGCDLTLL</sequence>
<feature type="compositionally biased region" description="Acidic residues" evidence="1">
    <location>
        <begin position="369"/>
        <end position="378"/>
    </location>
</feature>
<evidence type="ECO:0000313" key="2">
    <source>
        <dbReference type="EMBL" id="KAL3801728.1"/>
    </source>
</evidence>
<dbReference type="AlphaFoldDB" id="A0ABD3QN68"/>
<proteinExistence type="predicted"/>
<dbReference type="EMBL" id="JALLAZ020000175">
    <property type="protein sequence ID" value="KAL3801728.1"/>
    <property type="molecule type" value="Genomic_DNA"/>
</dbReference>
<feature type="region of interest" description="Disordered" evidence="1">
    <location>
        <begin position="527"/>
        <end position="552"/>
    </location>
</feature>
<evidence type="ECO:0000313" key="3">
    <source>
        <dbReference type="Proteomes" id="UP001530315"/>
    </source>
</evidence>
<keyword evidence="3" id="KW-1185">Reference proteome</keyword>
<name>A0ABD3QN68_9STRA</name>